<accession>A0A9X3PMR1</accession>
<dbReference type="InterPro" id="IPR006311">
    <property type="entry name" value="TAT_signal"/>
</dbReference>
<protein>
    <submittedName>
        <fullName evidence="3">FG-GAP-like repeat-containing protein</fullName>
    </submittedName>
</protein>
<dbReference type="InterPro" id="IPR028994">
    <property type="entry name" value="Integrin_alpha_N"/>
</dbReference>
<comment type="caution">
    <text evidence="3">The sequence shown here is derived from an EMBL/GenBank/DDBJ whole genome shotgun (WGS) entry which is preliminary data.</text>
</comment>
<dbReference type="EMBL" id="JAPZVQ010000027">
    <property type="protein sequence ID" value="MDA1388329.1"/>
    <property type="molecule type" value="Genomic_DNA"/>
</dbReference>
<reference evidence="4 6" key="2">
    <citation type="submission" date="2023-07" db="EMBL/GenBank/DDBJ databases">
        <title>Sequencing the genomes of 1000 actinobacteria strains.</title>
        <authorList>
            <person name="Klenk H.-P."/>
        </authorList>
    </citation>
    <scope>NUCLEOTIDE SEQUENCE [LARGE SCALE GENOMIC DNA]</scope>
    <source>
        <strain evidence="4 6">DSM 44724</strain>
    </source>
</reference>
<feature type="chain" id="PRO_5040999416" evidence="2">
    <location>
        <begin position="35"/>
        <end position="1190"/>
    </location>
</feature>
<evidence type="ECO:0000313" key="6">
    <source>
        <dbReference type="Proteomes" id="UP001183604"/>
    </source>
</evidence>
<keyword evidence="1 2" id="KW-0732">Signal</keyword>
<dbReference type="RefSeq" id="WP_270124824.1">
    <property type="nucleotide sequence ID" value="NZ_BAAAOM010000004.1"/>
</dbReference>
<dbReference type="Proteomes" id="UP001183604">
    <property type="component" value="Unassembled WGS sequence"/>
</dbReference>
<dbReference type="Gene3D" id="2.130.10.130">
    <property type="entry name" value="Integrin alpha, N-terminal"/>
    <property type="match status" value="3"/>
</dbReference>
<evidence type="ECO:0000313" key="5">
    <source>
        <dbReference type="Proteomes" id="UP001145799"/>
    </source>
</evidence>
<sequence>MNRIPSPRRTRAKRIAAATAVVVGAALLVLPGAAAGQDTAPVTEADCGGLGDAPVAAGLEAAVETAVTCDVEVRVASRSTPYSTVSVTPDGRLRLVSTAEPVQAETDATLVEVDGALVQADTPWPIRMNYGDAEAPLLQTDQSDLYWDGESPVPAYSGTTAAYDELAAGLDLAVDADVSSADLRFTIADESAWNALASGLALPTPAAVDRGAIKVRRSGGMYLDEYSTAFTVREADGRIRFPALTRASDGSLAISLDAAVIAGAEFPLTLTTTWGFGGSQGVSWGSVASGAPSLAIFRGEGRPGEPYFPAIGETGDAIVGTYCAKSADPECAGVPQAASYWQFGSADLASLLPGGESWVTFPVTEASFQVDAAAGTTCIAPKLTRGSYGYTPTTTWNYRSTPVATAATGECRDGKAVYDVTSALQGTGWSTSGYTFGMTASAETARFDGGSARLEVRLDLRNYSLTPPACDNTAADPRFQKTSRLTYGDFTAQTWRTDLLNEITWTAAVRDADTGETIIATDPAVVADGAGPAAAVDLPDGRYEIAHEFTSSTGTPLRSTLCHVVIDTATPDFLDIEVQPGPKFLGDTVTVEVSVSDEGFPDGVNALTIECSRYPEPGCQNEVEVLTEDTAATFRVRLDAVHTSIGFQVVDKAFNRSATEYVDIDATQSHSDFNNDGRLDMMVVRKSDGALMFFAGKGDGTFAAGVSKGAGWGAMDLVLAGDLTGDRQPDLLARDTRTGTLYTYPGIGAGGLGTRIQVGTGWNAMGAFTSNGDFDGDGKNDMYAVGESDGKLYFYRGKGDGTFAARTAVGTGWGVMDTVTAFAAFDDDEDADLLARDQRDGEYYVYYGRGDGTVGSRERISDFFEAGSLNTAQYNEIFAGGDYDENGTKEVVSIDALTGSLVMHSFDELGSPVYPTRVVATGWSGYRLPGVLVDRTYDYNASATTDLVARNASSGTVYVYTGNGTGGFGPRIAAASLANMNLLEAAGDLDGDGIADLLARVASTGSLYIMPGTAYGDFDYYSRMRIGTGWNSMSAIVSGHDFNGDGKIDVIAREKSTGYLWLYPGKGDGYLGSRVKIGTGWSAMREITAAGDLDHDGHADVLAIRGSDNCMYFYSGRGNGTLRSGVKMSCNWVGYDMVAAVGDFNGDGHGDWTARRKSDGALFLYKGNAAGGYASRVQIGTGWNSMNIIA</sequence>
<feature type="signal peptide" evidence="2">
    <location>
        <begin position="1"/>
        <end position="34"/>
    </location>
</feature>
<dbReference type="Pfam" id="PF13517">
    <property type="entry name" value="FG-GAP_3"/>
    <property type="match status" value="4"/>
</dbReference>
<proteinExistence type="predicted"/>
<dbReference type="SUPFAM" id="SSF69318">
    <property type="entry name" value="Integrin alpha N-terminal domain"/>
    <property type="match status" value="2"/>
</dbReference>
<name>A0A9X3PMR1_9ACTN</name>
<evidence type="ECO:0000256" key="1">
    <source>
        <dbReference type="ARBA" id="ARBA00022729"/>
    </source>
</evidence>
<evidence type="ECO:0000313" key="3">
    <source>
        <dbReference type="EMBL" id="MDA1388329.1"/>
    </source>
</evidence>
<reference evidence="3" key="1">
    <citation type="submission" date="2022-12" db="EMBL/GenBank/DDBJ databases">
        <title>Gycomyces niveus sp.nov., a novel actinomycete isolated from soil in Shouguang.</title>
        <authorList>
            <person name="Yang X."/>
        </authorList>
    </citation>
    <scope>NUCLEOTIDE SEQUENCE</scope>
    <source>
        <strain evidence="3">DSM 44724</strain>
    </source>
</reference>
<gene>
    <name evidence="4" type="ORF">J2S69_002433</name>
    <name evidence="3" type="ORF">O2L01_25270</name>
</gene>
<dbReference type="PANTHER" id="PTHR44103:SF1">
    <property type="entry name" value="PROPROTEIN CONVERTASE P"/>
    <property type="match status" value="1"/>
</dbReference>
<evidence type="ECO:0000256" key="2">
    <source>
        <dbReference type="SAM" id="SignalP"/>
    </source>
</evidence>
<dbReference type="Proteomes" id="UP001145799">
    <property type="component" value="Unassembled WGS sequence"/>
</dbReference>
<dbReference type="InterPro" id="IPR013517">
    <property type="entry name" value="FG-GAP"/>
</dbReference>
<dbReference type="PROSITE" id="PS51318">
    <property type="entry name" value="TAT"/>
    <property type="match status" value="1"/>
</dbReference>
<keyword evidence="6" id="KW-1185">Reference proteome</keyword>
<evidence type="ECO:0000313" key="4">
    <source>
        <dbReference type="EMBL" id="MDR7338714.1"/>
    </source>
</evidence>
<organism evidence="3 5">
    <name type="scientific">Glycomyces lechevalierae</name>
    <dbReference type="NCBI Taxonomy" id="256034"/>
    <lineage>
        <taxon>Bacteria</taxon>
        <taxon>Bacillati</taxon>
        <taxon>Actinomycetota</taxon>
        <taxon>Actinomycetes</taxon>
        <taxon>Glycomycetales</taxon>
        <taxon>Glycomycetaceae</taxon>
        <taxon>Glycomyces</taxon>
    </lineage>
</organism>
<dbReference type="AlphaFoldDB" id="A0A9X3PMR1"/>
<dbReference type="PANTHER" id="PTHR44103">
    <property type="entry name" value="PROPROTEIN CONVERTASE P"/>
    <property type="match status" value="1"/>
</dbReference>
<dbReference type="EMBL" id="JAVDYD010000001">
    <property type="protein sequence ID" value="MDR7338714.1"/>
    <property type="molecule type" value="Genomic_DNA"/>
</dbReference>